<feature type="domain" description="AB hydrolase-1" evidence="1">
    <location>
        <begin position="11"/>
        <end position="222"/>
    </location>
</feature>
<dbReference type="InterPro" id="IPR000073">
    <property type="entry name" value="AB_hydrolase_1"/>
</dbReference>
<accession>A0A9W6THN8</accession>
<dbReference type="PANTHER" id="PTHR47533">
    <property type="entry name" value="PROTEIN CBG21859"/>
    <property type="match status" value="1"/>
</dbReference>
<dbReference type="EMBL" id="BSXW01000135">
    <property type="protein sequence ID" value="GMF12921.1"/>
    <property type="molecule type" value="Genomic_DNA"/>
</dbReference>
<dbReference type="SUPFAM" id="SSF53474">
    <property type="entry name" value="alpha/beta-Hydrolases"/>
    <property type="match status" value="1"/>
</dbReference>
<evidence type="ECO:0000313" key="2">
    <source>
        <dbReference type="EMBL" id="GMF12921.1"/>
    </source>
</evidence>
<sequence length="257" mass="27855">MDRPGMRIIGIKLPGYAGSTVAESHYLDSISALPTAKLAFDALLQLCGENKSDENVFLVGHSFGAHTAINMAALNSELMLTTSELNSAIKLRGVALLAPVGCSPHHVMRPRANALVIKMLGSGNPFLASLASHTVKAIYTKLLRFPVDWPTDSFVAAVVRAGTTDFKQTREQVALLNRLKLPPFVAWSQSDEYIQEDIPTELGRLCYPGPRFAFAGGGHNIQKTRVEPIAVALNDRIADVLSCESAQSDKQQTQFLP</sequence>
<protein>
    <submittedName>
        <fullName evidence="2">Unnamed protein product</fullName>
    </submittedName>
</protein>
<evidence type="ECO:0000313" key="3">
    <source>
        <dbReference type="Proteomes" id="UP001165083"/>
    </source>
</evidence>
<name>A0A9W6THN8_9STRA</name>
<gene>
    <name evidence="2" type="ORF">Plil01_000346100</name>
</gene>
<evidence type="ECO:0000259" key="1">
    <source>
        <dbReference type="Pfam" id="PF12697"/>
    </source>
</evidence>
<dbReference type="InterPro" id="IPR029058">
    <property type="entry name" value="AB_hydrolase_fold"/>
</dbReference>
<dbReference type="Gene3D" id="3.40.50.1820">
    <property type="entry name" value="alpha/beta hydrolase"/>
    <property type="match status" value="1"/>
</dbReference>
<organism evidence="2 3">
    <name type="scientific">Phytophthora lilii</name>
    <dbReference type="NCBI Taxonomy" id="2077276"/>
    <lineage>
        <taxon>Eukaryota</taxon>
        <taxon>Sar</taxon>
        <taxon>Stramenopiles</taxon>
        <taxon>Oomycota</taxon>
        <taxon>Peronosporomycetes</taxon>
        <taxon>Peronosporales</taxon>
        <taxon>Peronosporaceae</taxon>
        <taxon>Phytophthora</taxon>
    </lineage>
</organism>
<dbReference type="Proteomes" id="UP001165083">
    <property type="component" value="Unassembled WGS sequence"/>
</dbReference>
<comment type="caution">
    <text evidence="2">The sequence shown here is derived from an EMBL/GenBank/DDBJ whole genome shotgun (WGS) entry which is preliminary data.</text>
</comment>
<reference evidence="2" key="1">
    <citation type="submission" date="2023-04" db="EMBL/GenBank/DDBJ databases">
        <title>Phytophthora lilii NBRC 32176.</title>
        <authorList>
            <person name="Ichikawa N."/>
            <person name="Sato H."/>
            <person name="Tonouchi N."/>
        </authorList>
    </citation>
    <scope>NUCLEOTIDE SEQUENCE</scope>
    <source>
        <strain evidence="2">NBRC 32176</strain>
    </source>
</reference>
<dbReference type="AlphaFoldDB" id="A0A9W6THN8"/>
<dbReference type="OrthoDB" id="6431331at2759"/>
<dbReference type="PANTHER" id="PTHR47533:SF4">
    <property type="entry name" value="AB HYDROLASE-1 DOMAIN-CONTAINING PROTEIN"/>
    <property type="match status" value="1"/>
</dbReference>
<dbReference type="Pfam" id="PF12697">
    <property type="entry name" value="Abhydrolase_6"/>
    <property type="match status" value="1"/>
</dbReference>
<proteinExistence type="predicted"/>
<keyword evidence="3" id="KW-1185">Reference proteome</keyword>